<feature type="compositionally biased region" description="Polar residues" evidence="7">
    <location>
        <begin position="17"/>
        <end position="31"/>
    </location>
</feature>
<dbReference type="PANTHER" id="PTHR22852:SF0">
    <property type="entry name" value="DENTICLELESS PROTEIN HOMOLOG"/>
    <property type="match status" value="1"/>
</dbReference>
<feature type="region of interest" description="Disordered" evidence="7">
    <location>
        <begin position="1"/>
        <end position="68"/>
    </location>
</feature>
<dbReference type="Proteomes" id="UP000481861">
    <property type="component" value="Unassembled WGS sequence"/>
</dbReference>
<feature type="compositionally biased region" description="Low complexity" evidence="7">
    <location>
        <begin position="119"/>
        <end position="130"/>
    </location>
</feature>
<feature type="compositionally biased region" description="Low complexity" evidence="7">
    <location>
        <begin position="47"/>
        <end position="65"/>
    </location>
</feature>
<evidence type="ECO:0000313" key="8">
    <source>
        <dbReference type="EMBL" id="KAF2873844.1"/>
    </source>
</evidence>
<evidence type="ECO:0000256" key="7">
    <source>
        <dbReference type="SAM" id="MobiDB-lite"/>
    </source>
</evidence>
<organism evidence="8 9">
    <name type="scientific">Massariosphaeria phaeospora</name>
    <dbReference type="NCBI Taxonomy" id="100035"/>
    <lineage>
        <taxon>Eukaryota</taxon>
        <taxon>Fungi</taxon>
        <taxon>Dikarya</taxon>
        <taxon>Ascomycota</taxon>
        <taxon>Pezizomycotina</taxon>
        <taxon>Dothideomycetes</taxon>
        <taxon>Pleosporomycetidae</taxon>
        <taxon>Pleosporales</taxon>
        <taxon>Pleosporales incertae sedis</taxon>
        <taxon>Massariosphaeria</taxon>
    </lineage>
</organism>
<dbReference type="OrthoDB" id="2096344at2759"/>
<dbReference type="InterPro" id="IPR051865">
    <property type="entry name" value="WD-repeat_CDT2_adapter"/>
</dbReference>
<keyword evidence="9" id="KW-1185">Reference proteome</keyword>
<evidence type="ECO:0000256" key="3">
    <source>
        <dbReference type="ARBA" id="ARBA00022737"/>
    </source>
</evidence>
<dbReference type="GO" id="GO:0030674">
    <property type="term" value="F:protein-macromolecule adaptor activity"/>
    <property type="evidence" value="ECO:0007669"/>
    <property type="project" value="TreeGrafter"/>
</dbReference>
<dbReference type="SUPFAM" id="SSF50978">
    <property type="entry name" value="WD40 repeat-like"/>
    <property type="match status" value="1"/>
</dbReference>
<dbReference type="Pfam" id="PF00400">
    <property type="entry name" value="WD40"/>
    <property type="match status" value="3"/>
</dbReference>
<dbReference type="GO" id="GO:0043161">
    <property type="term" value="P:proteasome-mediated ubiquitin-dependent protein catabolic process"/>
    <property type="evidence" value="ECO:0007669"/>
    <property type="project" value="TreeGrafter"/>
</dbReference>
<accession>A0A7C8MP11</accession>
<dbReference type="InterPro" id="IPR015943">
    <property type="entry name" value="WD40/YVTN_repeat-like_dom_sf"/>
</dbReference>
<dbReference type="SMART" id="SM00320">
    <property type="entry name" value="WD40"/>
    <property type="match status" value="6"/>
</dbReference>
<dbReference type="InterPro" id="IPR036322">
    <property type="entry name" value="WD40_repeat_dom_sf"/>
</dbReference>
<sequence length="684" mass="74998">MSSPSAASMGCCDQAPDLSSSPPRPTATTGSRKLKKPPPITPKRFTRFFTPRTSTHGSSTLGSSGRQLQDITRAAINRTTNASSRTTPRKTVNFADVEVENLVETPQMNSRKRKNPYLSPESSPAQSSPSKRSRFVTPPPFTVLEDPPTFDEPHAFPTPIRRLKSLGGTSRKLQRSFGGMVSVGRGFLHDHCTSWQEQTADFYSGSEDCHQLARGAPPFCTATCNTNSLVAVGDEDGWVHLLDGDDEPSSDFTKAHVSWRAHSNAIMDVQFSSDDAFIATASGDQTAQIIDARTQQCVSVLAKHKSSVKQVRFKPGEEQIVATSSRDGAVQLWDLRCKGGQIKVHSAWGEDAPYASSVRTLSAAHANSGVAAYAGTSSTVSKNLALGKMESSGRRNEISVTALSFLSADRHNLLLTASDASTCVKLWDIRARYSLRGPAIPISTTRHPESHNRHRHFAINSLTLSGDSARLYAVSKDNTIYAYSTSHLILGVAPELSVRQSGKERFYGAEKEGLGPIYGFRHRNFHAGTFYVKAALRKAARDQPELLAVGSTDGCPVLFPTDEKLLKREKQHEEEVDELPEVLPTRFTRSSLSRTTSQGRFPSLLTDTIPIYEHGTPLIRGHDAEVTSVSWTKNGTLISVGDDHRVRRWKEGKRARELRVNGEADGGRWQCGWAVVEEGYDDDF</sequence>
<comment type="similarity">
    <text evidence="5">Belongs to the WD repeat cdt2 family.</text>
</comment>
<evidence type="ECO:0000256" key="4">
    <source>
        <dbReference type="ARBA" id="ARBA00022786"/>
    </source>
</evidence>
<comment type="pathway">
    <text evidence="1">Protein modification; protein ubiquitination.</text>
</comment>
<keyword evidence="2 6" id="KW-0853">WD repeat</keyword>
<dbReference type="InterPro" id="IPR001680">
    <property type="entry name" value="WD40_rpt"/>
</dbReference>
<evidence type="ECO:0000256" key="2">
    <source>
        <dbReference type="ARBA" id="ARBA00022574"/>
    </source>
</evidence>
<dbReference type="EMBL" id="JAADJZ010000007">
    <property type="protein sequence ID" value="KAF2873844.1"/>
    <property type="molecule type" value="Genomic_DNA"/>
</dbReference>
<dbReference type="PANTHER" id="PTHR22852">
    <property type="entry name" value="LETHAL 2 DENTICLELESS PROTEIN RETINOIC ACID-REGULATED NUCLEAR MATRIX-ASSOCIATED PROTEIN"/>
    <property type="match status" value="1"/>
</dbReference>
<feature type="repeat" description="WD" evidence="6">
    <location>
        <begin position="619"/>
        <end position="650"/>
    </location>
</feature>
<evidence type="ECO:0000256" key="6">
    <source>
        <dbReference type="PROSITE-ProRule" id="PRU00221"/>
    </source>
</evidence>
<name>A0A7C8MP11_9PLEO</name>
<dbReference type="AlphaFoldDB" id="A0A7C8MP11"/>
<dbReference type="Gene3D" id="2.130.10.10">
    <property type="entry name" value="YVTN repeat-like/Quinoprotein amine dehydrogenase"/>
    <property type="match status" value="3"/>
</dbReference>
<keyword evidence="4" id="KW-0833">Ubl conjugation pathway</keyword>
<gene>
    <name evidence="8" type="ORF">BDV95DRAFT_567863</name>
</gene>
<keyword evidence="3" id="KW-0677">Repeat</keyword>
<feature type="region of interest" description="Disordered" evidence="7">
    <location>
        <begin position="103"/>
        <end position="162"/>
    </location>
</feature>
<feature type="repeat" description="WD" evidence="6">
    <location>
        <begin position="259"/>
        <end position="300"/>
    </location>
</feature>
<dbReference type="GO" id="GO:0005634">
    <property type="term" value="C:nucleus"/>
    <property type="evidence" value="ECO:0007669"/>
    <property type="project" value="TreeGrafter"/>
</dbReference>
<evidence type="ECO:0000256" key="5">
    <source>
        <dbReference type="ARBA" id="ARBA00038344"/>
    </source>
</evidence>
<dbReference type="PROSITE" id="PS50294">
    <property type="entry name" value="WD_REPEATS_REGION"/>
    <property type="match status" value="2"/>
</dbReference>
<evidence type="ECO:0000313" key="9">
    <source>
        <dbReference type="Proteomes" id="UP000481861"/>
    </source>
</evidence>
<dbReference type="InterPro" id="IPR019775">
    <property type="entry name" value="WD40_repeat_CS"/>
</dbReference>
<proteinExistence type="inferred from homology"/>
<evidence type="ECO:0000256" key="1">
    <source>
        <dbReference type="ARBA" id="ARBA00004906"/>
    </source>
</evidence>
<reference evidence="8 9" key="1">
    <citation type="submission" date="2020-01" db="EMBL/GenBank/DDBJ databases">
        <authorList>
            <consortium name="DOE Joint Genome Institute"/>
            <person name="Haridas S."/>
            <person name="Albert R."/>
            <person name="Binder M."/>
            <person name="Bloem J."/>
            <person name="Labutti K."/>
            <person name="Salamov A."/>
            <person name="Andreopoulos B."/>
            <person name="Baker S.E."/>
            <person name="Barry K."/>
            <person name="Bills G."/>
            <person name="Bluhm B.H."/>
            <person name="Cannon C."/>
            <person name="Castanera R."/>
            <person name="Culley D.E."/>
            <person name="Daum C."/>
            <person name="Ezra D."/>
            <person name="Gonzalez J.B."/>
            <person name="Henrissat B."/>
            <person name="Kuo A."/>
            <person name="Liang C."/>
            <person name="Lipzen A."/>
            <person name="Lutzoni F."/>
            <person name="Magnuson J."/>
            <person name="Mondo S."/>
            <person name="Nolan M."/>
            <person name="Ohm R."/>
            <person name="Pangilinan J."/>
            <person name="Park H.-J.H."/>
            <person name="Ramirez L."/>
            <person name="Alfaro M."/>
            <person name="Sun H."/>
            <person name="Tritt A."/>
            <person name="Yoshinaga Y."/>
            <person name="Zwiers L.-H.L."/>
            <person name="Turgeon B.G."/>
            <person name="Goodwin S.B."/>
            <person name="Spatafora J.W."/>
            <person name="Crous P.W."/>
            <person name="Grigoriev I.V."/>
        </authorList>
    </citation>
    <scope>NUCLEOTIDE SEQUENCE [LARGE SCALE GENOMIC DNA]</scope>
    <source>
        <strain evidence="8 9">CBS 611.86</strain>
    </source>
</reference>
<feature type="repeat" description="WD" evidence="6">
    <location>
        <begin position="301"/>
        <end position="336"/>
    </location>
</feature>
<comment type="caution">
    <text evidence="8">The sequence shown here is derived from an EMBL/GenBank/DDBJ whole genome shotgun (WGS) entry which is preliminary data.</text>
</comment>
<dbReference type="PROSITE" id="PS50082">
    <property type="entry name" value="WD_REPEATS_2"/>
    <property type="match status" value="3"/>
</dbReference>
<dbReference type="PROSITE" id="PS00678">
    <property type="entry name" value="WD_REPEATS_1"/>
    <property type="match status" value="1"/>
</dbReference>
<protein>
    <submittedName>
        <fullName evidence="8">WD repeat-containing protein-like protein</fullName>
    </submittedName>
</protein>